<dbReference type="PANTHER" id="PTHR21310">
    <property type="entry name" value="AMINOGLYCOSIDE PHOSPHOTRANSFERASE-RELATED-RELATED"/>
    <property type="match status" value="1"/>
</dbReference>
<dbReference type="InterPro" id="IPR011009">
    <property type="entry name" value="Kinase-like_dom_sf"/>
</dbReference>
<dbReference type="Gene3D" id="3.30.200.20">
    <property type="entry name" value="Phosphorylase Kinase, domain 1"/>
    <property type="match status" value="1"/>
</dbReference>
<name>A0ABU7S3Y3_9ACTN</name>
<dbReference type="EMBL" id="JAZGQK010000006">
    <property type="protein sequence ID" value="MEE6258661.1"/>
    <property type="molecule type" value="Genomic_DNA"/>
</dbReference>
<accession>A0ABU7S3Y3</accession>
<proteinExistence type="predicted"/>
<dbReference type="EMBL" id="JAZGQK010000037">
    <property type="protein sequence ID" value="MEE6263404.1"/>
    <property type="molecule type" value="Genomic_DNA"/>
</dbReference>
<reference evidence="3 4" key="1">
    <citation type="submission" date="2024-01" db="EMBL/GenBank/DDBJ databases">
        <title>Genome insights into Plantactinospora sonchi sp. nov.</title>
        <authorList>
            <person name="Wang L."/>
        </authorList>
    </citation>
    <scope>NUCLEOTIDE SEQUENCE [LARGE SCALE GENOMIC DNA]</scope>
    <source>
        <strain evidence="3 4">NEAU-QY2</strain>
    </source>
</reference>
<protein>
    <submittedName>
        <fullName evidence="3">Aminoglycoside phosphotransferase family protein</fullName>
        <ecNumber evidence="3">2.7.1.-</ecNumber>
    </submittedName>
</protein>
<dbReference type="Gene3D" id="3.90.1200.10">
    <property type="match status" value="1"/>
</dbReference>
<organism evidence="3 4">
    <name type="scientific">Plantactinospora sonchi</name>
    <dbReference type="NCBI Taxonomy" id="1544735"/>
    <lineage>
        <taxon>Bacteria</taxon>
        <taxon>Bacillati</taxon>
        <taxon>Actinomycetota</taxon>
        <taxon>Actinomycetes</taxon>
        <taxon>Micromonosporales</taxon>
        <taxon>Micromonosporaceae</taxon>
        <taxon>Plantactinospora</taxon>
    </lineage>
</organism>
<dbReference type="PANTHER" id="PTHR21310:SF15">
    <property type="entry name" value="AMINOGLYCOSIDE PHOSPHOTRANSFERASE DOMAIN-CONTAINING PROTEIN"/>
    <property type="match status" value="1"/>
</dbReference>
<comment type="caution">
    <text evidence="3">The sequence shown here is derived from an EMBL/GenBank/DDBJ whole genome shotgun (WGS) entry which is preliminary data.</text>
</comment>
<dbReference type="Proteomes" id="UP001332243">
    <property type="component" value="Unassembled WGS sequence"/>
</dbReference>
<dbReference type="SUPFAM" id="SSF56112">
    <property type="entry name" value="Protein kinase-like (PK-like)"/>
    <property type="match status" value="1"/>
</dbReference>
<evidence type="ECO:0000313" key="4">
    <source>
        <dbReference type="Proteomes" id="UP001332243"/>
    </source>
</evidence>
<dbReference type="InterPro" id="IPR051678">
    <property type="entry name" value="AGP_Transferase"/>
</dbReference>
<evidence type="ECO:0000259" key="1">
    <source>
        <dbReference type="Pfam" id="PF01636"/>
    </source>
</evidence>
<dbReference type="Pfam" id="PF01636">
    <property type="entry name" value="APH"/>
    <property type="match status" value="1"/>
</dbReference>
<gene>
    <name evidence="2" type="ORF">V1633_09195</name>
    <name evidence="3" type="ORF">V1633_33495</name>
</gene>
<dbReference type="RefSeq" id="WP_331213753.1">
    <property type="nucleotide sequence ID" value="NZ_JAZGQK010000006.1"/>
</dbReference>
<sequence length="284" mass="30708">MDEIRDLVAAHLPGYVPRTVVLLGEGADNVAYEVNDELVVRLVRRAEDAAEVAREARLLTAVAGVSPLPVPVPAFAVPELGCLAYVKLRGRPLLELSPSWRSAHRESVGAMVGELLAALHTTGTERLAAVAVPDDSPPEEWLAEAGDHYEAVSARVPEIHRAAIEAFVATAPPSGGYPLVFSHNDLGIEHLLVDPVHGTVTGVIDWGDAAFVDPAYDFGLLYRDLGPVALDAALCRYHADDAALRQRAVFYARCSVIEDLAYGLETDDLRYVDKSLAALDWLFR</sequence>
<keyword evidence="4" id="KW-1185">Reference proteome</keyword>
<evidence type="ECO:0000313" key="2">
    <source>
        <dbReference type="EMBL" id="MEE6258661.1"/>
    </source>
</evidence>
<keyword evidence="3" id="KW-0808">Transferase</keyword>
<dbReference type="InterPro" id="IPR002575">
    <property type="entry name" value="Aminoglycoside_PTrfase"/>
</dbReference>
<dbReference type="EC" id="2.7.1.-" evidence="3"/>
<evidence type="ECO:0000313" key="3">
    <source>
        <dbReference type="EMBL" id="MEE6263404.1"/>
    </source>
</evidence>
<feature type="domain" description="Aminoglycoside phosphotransferase" evidence="1">
    <location>
        <begin position="20"/>
        <end position="237"/>
    </location>
</feature>
<dbReference type="GO" id="GO:0016740">
    <property type="term" value="F:transferase activity"/>
    <property type="evidence" value="ECO:0007669"/>
    <property type="project" value="UniProtKB-KW"/>
</dbReference>